<feature type="compositionally biased region" description="Basic and acidic residues" evidence="2">
    <location>
        <begin position="12"/>
        <end position="25"/>
    </location>
</feature>
<name>A0AA88PXK5_9TELE</name>
<feature type="coiled-coil region" evidence="1">
    <location>
        <begin position="187"/>
        <end position="223"/>
    </location>
</feature>
<feature type="region of interest" description="Disordered" evidence="2">
    <location>
        <begin position="48"/>
        <end position="67"/>
    </location>
</feature>
<evidence type="ECO:0000256" key="1">
    <source>
        <dbReference type="SAM" id="Coils"/>
    </source>
</evidence>
<feature type="domain" description="CFAP74 fourth Ig-like" evidence="5">
    <location>
        <begin position="906"/>
        <end position="999"/>
    </location>
</feature>
<organism evidence="6 7">
    <name type="scientific">Cirrhinus molitorella</name>
    <name type="common">mud carp</name>
    <dbReference type="NCBI Taxonomy" id="172907"/>
    <lineage>
        <taxon>Eukaryota</taxon>
        <taxon>Metazoa</taxon>
        <taxon>Chordata</taxon>
        <taxon>Craniata</taxon>
        <taxon>Vertebrata</taxon>
        <taxon>Euteleostomi</taxon>
        <taxon>Actinopterygii</taxon>
        <taxon>Neopterygii</taxon>
        <taxon>Teleostei</taxon>
        <taxon>Ostariophysi</taxon>
        <taxon>Cypriniformes</taxon>
        <taxon>Cyprinidae</taxon>
        <taxon>Labeoninae</taxon>
        <taxon>Labeonini</taxon>
        <taxon>Cirrhinus</taxon>
    </lineage>
</organism>
<dbReference type="Pfam" id="PF24778">
    <property type="entry name" value="Ig-CFAP74_3rd"/>
    <property type="match status" value="1"/>
</dbReference>
<evidence type="ECO:0000256" key="2">
    <source>
        <dbReference type="SAM" id="MobiDB-lite"/>
    </source>
</evidence>
<feature type="domain" description="CFAP74 second Ig-like" evidence="3">
    <location>
        <begin position="616"/>
        <end position="783"/>
    </location>
</feature>
<sequence length="1596" mass="179229">MANSANLSTPASEHESHNIGAQEHTDEIGTWDDIFRFEDDYHWSTGLDSSEEVSDFEDGTDTGGEKQNTDKIRMFKLQRILDQLDIFYQQKKLNVLQAREELKAFQLHVTNLEELRDKIEVDIEREKQAENSVALFRLCAQHKRVCAELQVEEDLGAHLAMILKEHELELCQVEVELGRFSSLRQQLELEEKNVRSQDKKKQKLRLQREKNVIKERRLKAQQDKIESDKALQKEVDVHTKQQEQSLASKAAVYFKQTLQRMKQKEAEAEERRKELIKKRQTAVMTLKASFAATQETMCARKKRQKAYEQKQKEQEQHMRESLEAKGLNSTELIHRLRLQQHFNRKIVEFEDTQRVAQMEIVAKLFLEQNTKERCRKSVLSHEKKHDENLLQNLLPPSAHTRREERHVVSSSRASYVRSHSVGDSDVSSSLDSAELKWGEHVEMEDEDEREMTLAQSEFTGLWEHKDYTAASDETIQLETSYTSIKTDMKKSLVSKVPKNTVKSRDSKGPPFISKPEIVLFKDCNVGKIYKKKVTLTNVTYMTNYCKLLGVSQNLKDYVSVSFEPPGPMSAGMTCELEVIFKPLLDVDLGGVIQFQSATGPFSVSIKCAKKKCEMVVDQCLVDFGTHVIGQKVSRVITLTNRGSIGTCYMLTPISTGPLQQTFVNTLVSGKTASAEMPSVNAENTVQIPSDTENTGRVSPVSSHSPNEVLMADPGSVDTTVEQSFEPTEFSIGEAYEGDVDPFMSVKLPIIFTPTIPGEAKLDFQITFSQPSCEPIVVSVCGVAEIAPVWVTEPNIDLKICMYDRLYQDSIKVQSRASTALRLTFKVCKEMRNHMSILPKTGFIQAKSSFSAQLKFLPRQSLYADAKSFFNKDTGVLEVPLTVQVADQVRPVPFMVHSVITSSDLQFNHTEVDFGHCSIYESAQHTVRLTNCSLLPQEFGFVGNPKFIDIQPNDGFGTLLPLQCMDIYLIFNPSKAGEYNFTLTCKTSINRDFLLSCHATAIQPSLKLSNCLVEFGRTAVGDRTTAVLYLENQQPQPPPHISTGHKAAAQLFTFSVPENSDITITPTSGRVLPGQKCLVQVTFSPTLSDDAISAEALRWREEFHNDTSNCQYTEADTKKMETSLFLVKDHCSKVMSANGSLVHSPSPADIQAGCFEYLAVKASLLRSFNERHVRHVISCFTSSSDIVLDTSEEPRYSPHETLYLELRCPVIRPALLLISDSGHNTIYFNQVAVGQKVLKKVIIQNISSETVKLTSSLLDVTGPFSVLNAMRSIGPEDTHTLLIAFTPFLAKKYYETLEVSCSQMMLKLALCGEAVNPIITCSNEGHIKFDYVPVNESTSQTFRLQNMSSLDVRFSVLLESHFLTERNDRILAVMDSTVHVGTQNYSGMSVFRASPSGGAITSDGAVDITVTFHPDHESLHYRDVLRVQLMNKQTVCMLELWGSSCQHNMFVCGGDPVDVCSESLIPSHIYTSGLIKHEESKSLLLTLRSEYQEGRAIVATRRLHVGCVYSTKPTTKKMIEFIWENISPVEQQGFKVAPMQGIVDAGHECLITITWMPPSGLTPNAVVQACALLTIRGDETEVYRVTLMAHTDKNTST</sequence>
<keyword evidence="1" id="KW-0175">Coiled coil</keyword>
<feature type="region of interest" description="Disordered" evidence="2">
    <location>
        <begin position="688"/>
        <end position="707"/>
    </location>
</feature>
<feature type="coiled-coil region" evidence="1">
    <location>
        <begin position="95"/>
        <end position="132"/>
    </location>
</feature>
<feature type="coiled-coil region" evidence="1">
    <location>
        <begin position="254"/>
        <end position="281"/>
    </location>
</feature>
<reference evidence="6" key="1">
    <citation type="submission" date="2023-08" db="EMBL/GenBank/DDBJ databases">
        <title>Chromosome-level Genome Assembly of mud carp (Cirrhinus molitorella).</title>
        <authorList>
            <person name="Liu H."/>
        </authorList>
    </citation>
    <scope>NUCLEOTIDE SEQUENCE</scope>
    <source>
        <strain evidence="6">Prfri</strain>
        <tissue evidence="6">Muscle</tissue>
    </source>
</reference>
<feature type="region of interest" description="Disordered" evidence="2">
    <location>
        <begin position="1"/>
        <end position="25"/>
    </location>
</feature>
<dbReference type="Pfam" id="PF24770">
    <property type="entry name" value="Ig-CFAP74_2"/>
    <property type="match status" value="1"/>
</dbReference>
<evidence type="ECO:0000259" key="5">
    <source>
        <dbReference type="Pfam" id="PF24798"/>
    </source>
</evidence>
<feature type="compositionally biased region" description="Polar residues" evidence="2">
    <location>
        <begin position="1"/>
        <end position="11"/>
    </location>
</feature>
<dbReference type="PANTHER" id="PTHR22538">
    <property type="entry name" value="CILIA- AND FLAGELLA-ASSOCIATED PROTEIN 74"/>
    <property type="match status" value="1"/>
</dbReference>
<comment type="caution">
    <text evidence="6">The sequence shown here is derived from an EMBL/GenBank/DDBJ whole genome shotgun (WGS) entry which is preliminary data.</text>
</comment>
<evidence type="ECO:0000259" key="4">
    <source>
        <dbReference type="Pfam" id="PF24778"/>
    </source>
</evidence>
<feature type="compositionally biased region" description="Polar residues" evidence="2">
    <location>
        <begin position="688"/>
        <end position="705"/>
    </location>
</feature>
<feature type="domain" description="CFAP74 third Ig-like" evidence="4">
    <location>
        <begin position="788"/>
        <end position="900"/>
    </location>
</feature>
<evidence type="ECO:0000259" key="3">
    <source>
        <dbReference type="Pfam" id="PF24770"/>
    </source>
</evidence>
<evidence type="ECO:0000313" key="6">
    <source>
        <dbReference type="EMBL" id="KAK2899081.1"/>
    </source>
</evidence>
<dbReference type="InterPro" id="IPR056306">
    <property type="entry name" value="Ig-CFAP74_2nd"/>
</dbReference>
<dbReference type="PANTHER" id="PTHR22538:SF0">
    <property type="entry name" value="CILIA- AND FLAGELLA-ASSOCIATED PROTEIN 74"/>
    <property type="match status" value="1"/>
</dbReference>
<dbReference type="InterPro" id="IPR013783">
    <property type="entry name" value="Ig-like_fold"/>
</dbReference>
<dbReference type="Pfam" id="PF24798">
    <property type="entry name" value="Ig-CFAP74_4th"/>
    <property type="match status" value="1"/>
</dbReference>
<proteinExistence type="predicted"/>
<feature type="compositionally biased region" description="Acidic residues" evidence="2">
    <location>
        <begin position="49"/>
        <end position="60"/>
    </location>
</feature>
<dbReference type="Gene3D" id="2.60.40.10">
    <property type="entry name" value="Immunoglobulins"/>
    <property type="match status" value="5"/>
</dbReference>
<dbReference type="Proteomes" id="UP001187343">
    <property type="component" value="Unassembled WGS sequence"/>
</dbReference>
<dbReference type="EMBL" id="JAUYZG010000009">
    <property type="protein sequence ID" value="KAK2899081.1"/>
    <property type="molecule type" value="Genomic_DNA"/>
</dbReference>
<dbReference type="InterPro" id="IPR056307">
    <property type="entry name" value="Ig-CFAP74_3rd"/>
</dbReference>
<evidence type="ECO:0000313" key="7">
    <source>
        <dbReference type="Proteomes" id="UP001187343"/>
    </source>
</evidence>
<keyword evidence="7" id="KW-1185">Reference proteome</keyword>
<dbReference type="InterPro" id="IPR056310">
    <property type="entry name" value="Ig-CFAP74_4th"/>
</dbReference>
<accession>A0AA88PXK5</accession>
<gene>
    <name evidence="6" type="ORF">Q8A67_010499</name>
</gene>
<protein>
    <recommendedName>
        <fullName evidence="8">Cilia- and flagella-associated protein 74</fullName>
    </recommendedName>
</protein>
<evidence type="ECO:0008006" key="8">
    <source>
        <dbReference type="Google" id="ProtNLM"/>
    </source>
</evidence>
<dbReference type="Pfam" id="PF24771">
    <property type="entry name" value="Ig_CFAP74_1st"/>
    <property type="match status" value="1"/>
</dbReference>